<dbReference type="Gene3D" id="3.40.30.10">
    <property type="entry name" value="Glutaredoxin"/>
    <property type="match status" value="1"/>
</dbReference>
<dbReference type="InterPro" id="IPR036249">
    <property type="entry name" value="Thioredoxin-like_sf"/>
</dbReference>
<dbReference type="SFLD" id="SFLDS00019">
    <property type="entry name" value="Glutathione_Transferase_(cytos"/>
    <property type="match status" value="1"/>
</dbReference>
<feature type="domain" description="GST C-terminal" evidence="5">
    <location>
        <begin position="90"/>
        <end position="233"/>
    </location>
</feature>
<evidence type="ECO:0000259" key="4">
    <source>
        <dbReference type="PROSITE" id="PS50404"/>
    </source>
</evidence>
<dbReference type="Pfam" id="PF02798">
    <property type="entry name" value="GST_N"/>
    <property type="match status" value="1"/>
</dbReference>
<dbReference type="KEGG" id="sbi:8066672"/>
<dbReference type="GO" id="GO:0009407">
    <property type="term" value="P:toxin catabolic process"/>
    <property type="evidence" value="ECO:0007669"/>
    <property type="project" value="UniProtKB-ARBA"/>
</dbReference>
<dbReference type="PROSITE" id="PS50405">
    <property type="entry name" value="GST_CTER"/>
    <property type="match status" value="1"/>
</dbReference>
<evidence type="ECO:0000313" key="6">
    <source>
        <dbReference type="EMBL" id="KAG0530482.1"/>
    </source>
</evidence>
<reference evidence="6" key="1">
    <citation type="journal article" date="2019" name="BMC Genomics">
        <title>A new reference genome for Sorghum bicolor reveals high levels of sequence similarity between sweet and grain genotypes: implications for the genetics of sugar metabolism.</title>
        <authorList>
            <person name="Cooper E.A."/>
            <person name="Brenton Z.W."/>
            <person name="Flinn B.S."/>
            <person name="Jenkins J."/>
            <person name="Shu S."/>
            <person name="Flowers D."/>
            <person name="Luo F."/>
            <person name="Wang Y."/>
            <person name="Xia P."/>
            <person name="Barry K."/>
            <person name="Daum C."/>
            <person name="Lipzen A."/>
            <person name="Yoshinaga Y."/>
            <person name="Schmutz J."/>
            <person name="Saski C."/>
            <person name="Vermerris W."/>
            <person name="Kresovich S."/>
        </authorList>
    </citation>
    <scope>NUCLEOTIDE SEQUENCE</scope>
</reference>
<dbReference type="InterPro" id="IPR043377">
    <property type="entry name" value="GSTT1/2/3"/>
</dbReference>
<dbReference type="InterPro" id="IPR010987">
    <property type="entry name" value="Glutathione-S-Trfase_C-like"/>
</dbReference>
<dbReference type="InterPro" id="IPR040075">
    <property type="entry name" value="GST_N_Theta"/>
</dbReference>
<dbReference type="FunFam" id="1.20.1050.10:FF:000039">
    <property type="entry name" value="Glutathione S-transferase theta-1"/>
    <property type="match status" value="1"/>
</dbReference>
<dbReference type="Pfam" id="PF13410">
    <property type="entry name" value="GST_C_2"/>
    <property type="match status" value="1"/>
</dbReference>
<dbReference type="InterPro" id="IPR040079">
    <property type="entry name" value="Glutathione_S-Trfase"/>
</dbReference>
<gene>
    <name evidence="6" type="ORF">BDA96_05G190500</name>
</gene>
<name>A0A921R0R0_SORBI</name>
<dbReference type="Gene3D" id="1.20.1050.10">
    <property type="match status" value="1"/>
</dbReference>
<evidence type="ECO:0000256" key="1">
    <source>
        <dbReference type="ARBA" id="ARBA00009899"/>
    </source>
</evidence>
<dbReference type="CDD" id="cd03050">
    <property type="entry name" value="GST_N_Theta"/>
    <property type="match status" value="1"/>
</dbReference>
<dbReference type="AlphaFoldDB" id="A0A921R0R0"/>
<keyword evidence="3" id="KW-0808">Transferase</keyword>
<evidence type="ECO:0000256" key="2">
    <source>
        <dbReference type="ARBA" id="ARBA00022575"/>
    </source>
</evidence>
<dbReference type="OMA" id="HWYPRRH"/>
<accession>A0A921R0R0</accession>
<reference evidence="6" key="2">
    <citation type="submission" date="2020-10" db="EMBL/GenBank/DDBJ databases">
        <authorList>
            <person name="Cooper E.A."/>
            <person name="Brenton Z.W."/>
            <person name="Flinn B.S."/>
            <person name="Jenkins J."/>
            <person name="Shu S."/>
            <person name="Flowers D."/>
            <person name="Luo F."/>
            <person name="Wang Y."/>
            <person name="Xia P."/>
            <person name="Barry K."/>
            <person name="Daum C."/>
            <person name="Lipzen A."/>
            <person name="Yoshinaga Y."/>
            <person name="Schmutz J."/>
            <person name="Saski C."/>
            <person name="Vermerris W."/>
            <person name="Kresovich S."/>
        </authorList>
    </citation>
    <scope>NUCLEOTIDE SEQUENCE</scope>
</reference>
<dbReference type="SUPFAM" id="SSF52833">
    <property type="entry name" value="Thioredoxin-like"/>
    <property type="match status" value="1"/>
</dbReference>
<dbReference type="OrthoDB" id="422574at2759"/>
<dbReference type="CDD" id="cd03183">
    <property type="entry name" value="GST_C_Theta"/>
    <property type="match status" value="1"/>
</dbReference>
<evidence type="ECO:0000256" key="3">
    <source>
        <dbReference type="ARBA" id="ARBA00022679"/>
    </source>
</evidence>
<dbReference type="GO" id="GO:0016740">
    <property type="term" value="F:transferase activity"/>
    <property type="evidence" value="ECO:0007669"/>
    <property type="project" value="UniProtKB-KW"/>
</dbReference>
<dbReference type="PANTHER" id="PTHR44750">
    <property type="entry name" value="GLUTATHIONE S-TRANSFERASE T1-RELATED"/>
    <property type="match status" value="1"/>
</dbReference>
<dbReference type="FunFam" id="3.40.30.10:FF:000176">
    <property type="entry name" value="Glutathione S-transferase theta-1"/>
    <property type="match status" value="1"/>
</dbReference>
<dbReference type="InterPro" id="IPR004045">
    <property type="entry name" value="Glutathione_S-Trfase_N"/>
</dbReference>
<dbReference type="SUPFAM" id="SSF47616">
    <property type="entry name" value="GST C-terminal domain-like"/>
    <property type="match status" value="1"/>
</dbReference>
<protein>
    <recommendedName>
        <fullName evidence="8">Glutathione transferase</fullName>
    </recommendedName>
</protein>
<evidence type="ECO:0000259" key="5">
    <source>
        <dbReference type="PROSITE" id="PS50405"/>
    </source>
</evidence>
<evidence type="ECO:0000313" key="7">
    <source>
        <dbReference type="Proteomes" id="UP000807115"/>
    </source>
</evidence>
<dbReference type="PANTHER" id="PTHR44750:SF2">
    <property type="entry name" value="GLUTATHIONE S-TRANSFERASE T1"/>
    <property type="match status" value="1"/>
</dbReference>
<organism evidence="6 7">
    <name type="scientific">Sorghum bicolor</name>
    <name type="common">Sorghum</name>
    <name type="synonym">Sorghum vulgare</name>
    <dbReference type="NCBI Taxonomy" id="4558"/>
    <lineage>
        <taxon>Eukaryota</taxon>
        <taxon>Viridiplantae</taxon>
        <taxon>Streptophyta</taxon>
        <taxon>Embryophyta</taxon>
        <taxon>Tracheophyta</taxon>
        <taxon>Spermatophyta</taxon>
        <taxon>Magnoliopsida</taxon>
        <taxon>Liliopsida</taxon>
        <taxon>Poales</taxon>
        <taxon>Poaceae</taxon>
        <taxon>PACMAD clade</taxon>
        <taxon>Panicoideae</taxon>
        <taxon>Andropogonodae</taxon>
        <taxon>Andropogoneae</taxon>
        <taxon>Sorghinae</taxon>
        <taxon>Sorghum</taxon>
    </lineage>
</organism>
<dbReference type="Proteomes" id="UP000807115">
    <property type="component" value="Chromosome 5"/>
</dbReference>
<dbReference type="InterPro" id="IPR036282">
    <property type="entry name" value="Glutathione-S-Trfase_C_sf"/>
</dbReference>
<dbReference type="InterPro" id="IPR040077">
    <property type="entry name" value="GST_C_Theta"/>
</dbReference>
<dbReference type="EMBL" id="CM027684">
    <property type="protein sequence ID" value="KAG0530482.1"/>
    <property type="molecule type" value="Genomic_DNA"/>
</dbReference>
<dbReference type="PROSITE" id="PS50404">
    <property type="entry name" value="GST_NTER"/>
    <property type="match status" value="1"/>
</dbReference>
<proteinExistence type="inferred from homology"/>
<comment type="caution">
    <text evidence="6">The sequence shown here is derived from an EMBL/GenBank/DDBJ whole genome shotgun (WGS) entry which is preliminary data.</text>
</comment>
<dbReference type="SFLD" id="SFLDG01153">
    <property type="entry name" value="Main.4:_Theta-like"/>
    <property type="match status" value="1"/>
</dbReference>
<sequence>MSPIKVYAHRWSQPCRAVIIFCRANKIDFEEVTVDLFKSQNLTPEFRKINPMAQVPAIVDGRFKLFESHAILRYLATVFPGVADHWYPADLFTRAKIESILDWHHSNLRLGAGTFVYYTALAPFLGLRPRPEATKHAEKVLMQSLARIESVWLKGDAKFLLGSRQPSIADLSLVCEIMQLEALGDDMRNKFLGGHERILAWIDNVKKATSPHFEQAHVFLFEVKAQMQSKAAVAAKLGASEASSKHKFASKL</sequence>
<dbReference type="Gramene" id="EES08781">
    <property type="protein sequence ID" value="EES08781"/>
    <property type="gene ID" value="SORBI_3005G175000"/>
</dbReference>
<keyword evidence="2" id="KW-0216">Detoxification</keyword>
<feature type="domain" description="GST N-terminal" evidence="4">
    <location>
        <begin position="2"/>
        <end position="83"/>
    </location>
</feature>
<evidence type="ECO:0008006" key="8">
    <source>
        <dbReference type="Google" id="ProtNLM"/>
    </source>
</evidence>
<comment type="similarity">
    <text evidence="1">Belongs to the GST superfamily. Theta family.</text>
</comment>
<dbReference type="SFLD" id="SFLDG00358">
    <property type="entry name" value="Main_(cytGST)"/>
    <property type="match status" value="1"/>
</dbReference>